<dbReference type="InterPro" id="IPR036388">
    <property type="entry name" value="WH-like_DNA-bd_sf"/>
</dbReference>
<reference evidence="1 2" key="1">
    <citation type="journal article" date="2013" name="Biodegradation">
        <title>Quantitative proteomic analysis of ibuprofen-degrading Patulibacter sp. strain I11.</title>
        <authorList>
            <person name="Almeida B."/>
            <person name="Kjeldal H."/>
            <person name="Lolas I."/>
            <person name="Knudsen A.D."/>
            <person name="Carvalho G."/>
            <person name="Nielsen K.L."/>
            <person name="Barreto Crespo M.T."/>
            <person name="Stensballe A."/>
            <person name="Nielsen J.L."/>
        </authorList>
    </citation>
    <scope>NUCLEOTIDE SEQUENCE [LARGE SCALE GENOMIC DNA]</scope>
    <source>
        <strain evidence="1 2">I11</strain>
    </source>
</reference>
<dbReference type="PANTHER" id="PTHR33221:SF15">
    <property type="entry name" value="HTH-TYPE TRANSCRIPTIONAL REGULATOR YWGB-RELATED"/>
    <property type="match status" value="1"/>
</dbReference>
<dbReference type="InterPro" id="IPR036390">
    <property type="entry name" value="WH_DNA-bd_sf"/>
</dbReference>
<dbReference type="PROSITE" id="PS51197">
    <property type="entry name" value="HTH_RRF2_2"/>
    <property type="match status" value="1"/>
</dbReference>
<dbReference type="GO" id="GO:0003700">
    <property type="term" value="F:DNA-binding transcription factor activity"/>
    <property type="evidence" value="ECO:0007669"/>
    <property type="project" value="TreeGrafter"/>
</dbReference>
<gene>
    <name evidence="1" type="ORF">PAI11_32970</name>
</gene>
<dbReference type="RefSeq" id="WP_007577215.1">
    <property type="nucleotide sequence ID" value="NZ_AGUD01000248.1"/>
</dbReference>
<dbReference type="Pfam" id="PF02082">
    <property type="entry name" value="Rrf2"/>
    <property type="match status" value="1"/>
</dbReference>
<sequence>MARPTNTQFAVGVHLMTLLSAAPDVVQTSTGLAGSVGTNPVHVRRVLGLLRQAGLVASRPGSAGGWLVTRPPREILLADVWRAVVGEDQVLGLHEANPDCTAGQRIQRALVEVDRRAARAIEAELQATSLADLADGIDRLPAVAATA</sequence>
<name>H0E8Y3_9ACTN</name>
<protein>
    <submittedName>
        <fullName evidence="1">Rrf2 family transcriptional regulator group III</fullName>
    </submittedName>
</protein>
<dbReference type="SUPFAM" id="SSF46785">
    <property type="entry name" value="Winged helix' DNA-binding domain"/>
    <property type="match status" value="1"/>
</dbReference>
<proteinExistence type="predicted"/>
<keyword evidence="2" id="KW-1185">Reference proteome</keyword>
<comment type="caution">
    <text evidence="1">The sequence shown here is derived from an EMBL/GenBank/DDBJ whole genome shotgun (WGS) entry which is preliminary data.</text>
</comment>
<evidence type="ECO:0000313" key="2">
    <source>
        <dbReference type="Proteomes" id="UP000005143"/>
    </source>
</evidence>
<dbReference type="InterPro" id="IPR000944">
    <property type="entry name" value="Tscrpt_reg_Rrf2"/>
</dbReference>
<evidence type="ECO:0000313" key="1">
    <source>
        <dbReference type="EMBL" id="EHN09883.1"/>
    </source>
</evidence>
<accession>H0E8Y3</accession>
<dbReference type="GO" id="GO:0005829">
    <property type="term" value="C:cytosol"/>
    <property type="evidence" value="ECO:0007669"/>
    <property type="project" value="TreeGrafter"/>
</dbReference>
<dbReference type="Proteomes" id="UP000005143">
    <property type="component" value="Unassembled WGS sequence"/>
</dbReference>
<dbReference type="Gene3D" id="1.10.10.10">
    <property type="entry name" value="Winged helix-like DNA-binding domain superfamily/Winged helix DNA-binding domain"/>
    <property type="match status" value="1"/>
</dbReference>
<dbReference type="OrthoDB" id="9800506at2"/>
<dbReference type="AlphaFoldDB" id="H0E8Y3"/>
<organism evidence="1 2">
    <name type="scientific">Patulibacter medicamentivorans</name>
    <dbReference type="NCBI Taxonomy" id="1097667"/>
    <lineage>
        <taxon>Bacteria</taxon>
        <taxon>Bacillati</taxon>
        <taxon>Actinomycetota</taxon>
        <taxon>Thermoleophilia</taxon>
        <taxon>Solirubrobacterales</taxon>
        <taxon>Patulibacteraceae</taxon>
        <taxon>Patulibacter</taxon>
    </lineage>
</organism>
<dbReference type="EMBL" id="AGUD01000248">
    <property type="protein sequence ID" value="EHN09883.1"/>
    <property type="molecule type" value="Genomic_DNA"/>
</dbReference>
<dbReference type="PANTHER" id="PTHR33221">
    <property type="entry name" value="WINGED HELIX-TURN-HELIX TRANSCRIPTIONAL REGULATOR, RRF2 FAMILY"/>
    <property type="match status" value="1"/>
</dbReference>